<dbReference type="AlphaFoldDB" id="A0A069QQZ6"/>
<dbReference type="HOGENOM" id="CLU_2701700_0_0_10"/>
<comment type="caution">
    <text evidence="1">The sequence shown here is derived from an EMBL/GenBank/DDBJ whole genome shotgun (WGS) entry which is preliminary data.</text>
</comment>
<protein>
    <submittedName>
        <fullName evidence="1">Uncharacterized protein</fullName>
    </submittedName>
</protein>
<keyword evidence="2" id="KW-1185">Reference proteome</keyword>
<organism evidence="1 2">
    <name type="scientific">Hoylesella loescheii DSM 19665 = JCM 12249 = ATCC 15930</name>
    <dbReference type="NCBI Taxonomy" id="1122985"/>
    <lineage>
        <taxon>Bacteria</taxon>
        <taxon>Pseudomonadati</taxon>
        <taxon>Bacteroidota</taxon>
        <taxon>Bacteroidia</taxon>
        <taxon>Bacteroidales</taxon>
        <taxon>Prevotellaceae</taxon>
        <taxon>Hoylesella</taxon>
    </lineage>
</organism>
<name>A0A069QQZ6_HOYLO</name>
<accession>A0A069QQZ6</accession>
<proteinExistence type="predicted"/>
<dbReference type="EMBL" id="JNGW01000070">
    <property type="protein sequence ID" value="KDR52251.1"/>
    <property type="molecule type" value="Genomic_DNA"/>
</dbReference>
<dbReference type="Proteomes" id="UP000027442">
    <property type="component" value="Unassembled WGS sequence"/>
</dbReference>
<gene>
    <name evidence="1" type="ORF">HMPREF1991_01681</name>
</gene>
<evidence type="ECO:0000313" key="2">
    <source>
        <dbReference type="Proteomes" id="UP000027442"/>
    </source>
</evidence>
<evidence type="ECO:0000313" key="1">
    <source>
        <dbReference type="EMBL" id="KDR52251.1"/>
    </source>
</evidence>
<reference evidence="1 2" key="1">
    <citation type="submission" date="2013-08" db="EMBL/GenBank/DDBJ databases">
        <authorList>
            <person name="Weinstock G."/>
            <person name="Sodergren E."/>
            <person name="Wylie T."/>
            <person name="Fulton L."/>
            <person name="Fulton R."/>
            <person name="Fronick C."/>
            <person name="O'Laughlin M."/>
            <person name="Godfrey J."/>
            <person name="Miner T."/>
            <person name="Herter B."/>
            <person name="Appelbaum E."/>
            <person name="Cordes M."/>
            <person name="Lek S."/>
            <person name="Wollam A."/>
            <person name="Pepin K.H."/>
            <person name="Palsikar V.B."/>
            <person name="Mitreva M."/>
            <person name="Wilson R.K."/>
        </authorList>
    </citation>
    <scope>NUCLEOTIDE SEQUENCE [LARGE SCALE GENOMIC DNA]</scope>
    <source>
        <strain evidence="1 2">ATCC 15930</strain>
    </source>
</reference>
<sequence length="73" mass="8488">MCTGCHILFFTQLTYSRQHDAHSKYTSLYVTVYEFEIIDVRYVNCRVALVGEVVIRFLSNLTQQGIASYPEFT</sequence>
<dbReference type="PATRIC" id="fig|1122985.7.peg.1748"/>